<evidence type="ECO:0000313" key="2">
    <source>
        <dbReference type="WBParaSite" id="ES5_v2.g23052.t1"/>
    </source>
</evidence>
<organism evidence="1 2">
    <name type="scientific">Panagrolaimus sp. ES5</name>
    <dbReference type="NCBI Taxonomy" id="591445"/>
    <lineage>
        <taxon>Eukaryota</taxon>
        <taxon>Metazoa</taxon>
        <taxon>Ecdysozoa</taxon>
        <taxon>Nematoda</taxon>
        <taxon>Chromadorea</taxon>
        <taxon>Rhabditida</taxon>
        <taxon>Tylenchina</taxon>
        <taxon>Panagrolaimomorpha</taxon>
        <taxon>Panagrolaimoidea</taxon>
        <taxon>Panagrolaimidae</taxon>
        <taxon>Panagrolaimus</taxon>
    </lineage>
</organism>
<evidence type="ECO:0000313" key="1">
    <source>
        <dbReference type="Proteomes" id="UP000887579"/>
    </source>
</evidence>
<reference evidence="2" key="1">
    <citation type="submission" date="2022-11" db="UniProtKB">
        <authorList>
            <consortium name="WormBaseParasite"/>
        </authorList>
    </citation>
    <scope>IDENTIFICATION</scope>
</reference>
<proteinExistence type="predicted"/>
<dbReference type="Proteomes" id="UP000887579">
    <property type="component" value="Unplaced"/>
</dbReference>
<name>A0AC34G1F1_9BILA</name>
<accession>A0AC34G1F1</accession>
<sequence length="138" mass="16005">MPESLVNCESIQQHPQLKTLSLTVFFSSDLAENQTTKFKEMRNVPQFQSGLILWIGSEIGWKAMRRFVECSLQQNCIAPSGATKLCNYKHIYKRPKMFSGCHRYDQSAINLILYETSNQKPHLYGKKSNLFKISRKRV</sequence>
<protein>
    <submittedName>
        <fullName evidence="2">Uncharacterized protein</fullName>
    </submittedName>
</protein>
<dbReference type="WBParaSite" id="ES5_v2.g23052.t1">
    <property type="protein sequence ID" value="ES5_v2.g23052.t1"/>
    <property type="gene ID" value="ES5_v2.g23052"/>
</dbReference>